<organism evidence="4 5">
    <name type="scientific">Rossellomorea aquimaris</name>
    <dbReference type="NCBI Taxonomy" id="189382"/>
    <lineage>
        <taxon>Bacteria</taxon>
        <taxon>Bacillati</taxon>
        <taxon>Bacillota</taxon>
        <taxon>Bacilli</taxon>
        <taxon>Bacillales</taxon>
        <taxon>Bacillaceae</taxon>
        <taxon>Rossellomorea</taxon>
    </lineage>
</organism>
<gene>
    <name evidence="4" type="ORF">DET59_11089</name>
</gene>
<accession>A0A366ENZ9</accession>
<evidence type="ECO:0000256" key="2">
    <source>
        <dbReference type="SAM" id="SignalP"/>
    </source>
</evidence>
<comment type="caution">
    <text evidence="4">The sequence shown here is derived from an EMBL/GenBank/DDBJ whole genome shotgun (WGS) entry which is preliminary data.</text>
</comment>
<evidence type="ECO:0000313" key="4">
    <source>
        <dbReference type="EMBL" id="RBP03205.1"/>
    </source>
</evidence>
<protein>
    <submittedName>
        <fullName evidence="4">Intracellular proteinase inhibitor BsuPI</fullName>
    </submittedName>
</protein>
<dbReference type="EMBL" id="QNRJ01000010">
    <property type="protein sequence ID" value="RBP03205.1"/>
    <property type="molecule type" value="Genomic_DNA"/>
</dbReference>
<sequence>MKRLIMLFIILVAGIAGCGTADEENSSQSKEDQNSGAGEDISVQKGIVAGEMEPSLTKQDGSGQVVYVYSIKNQTEQEKTFVFSSGQTIDFELRNDKGEIVYKDSKNKMYTQAIQEITVKQGEEFSQKVVLPNVGSGTYTLTVWLTAKGDQNYQAKTEVQVDQ</sequence>
<feature type="region of interest" description="Disordered" evidence="1">
    <location>
        <begin position="21"/>
        <end position="40"/>
    </location>
</feature>
<dbReference type="InterPro" id="IPR038144">
    <property type="entry name" value="IPI"/>
</dbReference>
<evidence type="ECO:0000256" key="1">
    <source>
        <dbReference type="SAM" id="MobiDB-lite"/>
    </source>
</evidence>
<proteinExistence type="predicted"/>
<dbReference type="Gene3D" id="2.60.40.2360">
    <property type="entry name" value="Intracellular proteinase inhibitor BsuPI"/>
    <property type="match status" value="1"/>
</dbReference>
<feature type="signal peptide" evidence="2">
    <location>
        <begin position="1"/>
        <end position="21"/>
    </location>
</feature>
<dbReference type="Proteomes" id="UP000252118">
    <property type="component" value="Unassembled WGS sequence"/>
</dbReference>
<dbReference type="PROSITE" id="PS51257">
    <property type="entry name" value="PROKAR_LIPOPROTEIN"/>
    <property type="match status" value="1"/>
</dbReference>
<dbReference type="RefSeq" id="WP_113970224.1">
    <property type="nucleotide sequence ID" value="NZ_QNRJ01000010.1"/>
</dbReference>
<dbReference type="InterPro" id="IPR020481">
    <property type="entry name" value="Intracell_prot_inh_BsuPI"/>
</dbReference>
<dbReference type="Pfam" id="PF12690">
    <property type="entry name" value="BsuPI"/>
    <property type="match status" value="1"/>
</dbReference>
<evidence type="ECO:0000313" key="5">
    <source>
        <dbReference type="Proteomes" id="UP000252118"/>
    </source>
</evidence>
<evidence type="ECO:0000259" key="3">
    <source>
        <dbReference type="Pfam" id="PF12690"/>
    </source>
</evidence>
<reference evidence="4 5" key="1">
    <citation type="submission" date="2018-06" db="EMBL/GenBank/DDBJ databases">
        <title>Freshwater and sediment microbial communities from various areas in North America, analyzing microbe dynamics in response to fracking.</title>
        <authorList>
            <person name="Lamendella R."/>
        </authorList>
    </citation>
    <scope>NUCLEOTIDE SEQUENCE [LARGE SCALE GENOMIC DNA]</scope>
    <source>
        <strain evidence="4 5">97B</strain>
    </source>
</reference>
<dbReference type="AlphaFoldDB" id="A0A366ENZ9"/>
<feature type="domain" description="Intracellular proteinase inhibitor BsuPI" evidence="3">
    <location>
        <begin position="59"/>
        <end position="148"/>
    </location>
</feature>
<dbReference type="OrthoDB" id="2453194at2"/>
<feature type="chain" id="PRO_5017026442" evidence="2">
    <location>
        <begin position="22"/>
        <end position="163"/>
    </location>
</feature>
<keyword evidence="2" id="KW-0732">Signal</keyword>
<name>A0A366ENZ9_9BACI</name>